<dbReference type="RefSeq" id="WP_189055908.1">
    <property type="nucleotide sequence ID" value="NZ_BMMK01000006.1"/>
</dbReference>
<dbReference type="GO" id="GO:0046872">
    <property type="term" value="F:metal ion binding"/>
    <property type="evidence" value="ECO:0007669"/>
    <property type="project" value="UniProtKB-KW"/>
</dbReference>
<feature type="domain" description="Peptidase M48" evidence="13">
    <location>
        <begin position="72"/>
        <end position="218"/>
    </location>
</feature>
<keyword evidence="3 11" id="KW-0645">Protease</keyword>
<evidence type="ECO:0000259" key="13">
    <source>
        <dbReference type="Pfam" id="PF01435"/>
    </source>
</evidence>
<evidence type="ECO:0000313" key="14">
    <source>
        <dbReference type="EMBL" id="GGM47597.1"/>
    </source>
</evidence>
<dbReference type="PANTHER" id="PTHR43221:SF1">
    <property type="entry name" value="PROTEASE HTPX"/>
    <property type="match status" value="1"/>
</dbReference>
<keyword evidence="9 11" id="KW-0482">Metalloprotease</keyword>
<evidence type="ECO:0000256" key="12">
    <source>
        <dbReference type="SAM" id="MobiDB-lite"/>
    </source>
</evidence>
<evidence type="ECO:0000256" key="3">
    <source>
        <dbReference type="ARBA" id="ARBA00022670"/>
    </source>
</evidence>
<feature type="region of interest" description="Disordered" evidence="12">
    <location>
        <begin position="245"/>
        <end position="280"/>
    </location>
</feature>
<dbReference type="PANTHER" id="PTHR43221">
    <property type="entry name" value="PROTEASE HTPX"/>
    <property type="match status" value="1"/>
</dbReference>
<keyword evidence="5" id="KW-0479">Metal-binding</keyword>
<evidence type="ECO:0000256" key="5">
    <source>
        <dbReference type="ARBA" id="ARBA00022723"/>
    </source>
</evidence>
<dbReference type="Pfam" id="PF01435">
    <property type="entry name" value="Peptidase_M48"/>
    <property type="match status" value="1"/>
</dbReference>
<name>A0A8J3C778_9PSEU</name>
<organism evidence="14 15">
    <name type="scientific">Longimycelium tulufanense</name>
    <dbReference type="NCBI Taxonomy" id="907463"/>
    <lineage>
        <taxon>Bacteria</taxon>
        <taxon>Bacillati</taxon>
        <taxon>Actinomycetota</taxon>
        <taxon>Actinomycetes</taxon>
        <taxon>Pseudonocardiales</taxon>
        <taxon>Pseudonocardiaceae</taxon>
        <taxon>Longimycelium</taxon>
    </lineage>
</organism>
<dbReference type="InterPro" id="IPR050083">
    <property type="entry name" value="HtpX_protease"/>
</dbReference>
<keyword evidence="2" id="KW-1003">Cell membrane</keyword>
<dbReference type="AlphaFoldDB" id="A0A8J3C778"/>
<evidence type="ECO:0000256" key="4">
    <source>
        <dbReference type="ARBA" id="ARBA00022692"/>
    </source>
</evidence>
<dbReference type="GO" id="GO:0005886">
    <property type="term" value="C:plasma membrane"/>
    <property type="evidence" value="ECO:0007669"/>
    <property type="project" value="UniProtKB-SubCell"/>
</dbReference>
<comment type="caution">
    <text evidence="14">The sequence shown here is derived from an EMBL/GenBank/DDBJ whole genome shotgun (WGS) entry which is preliminary data.</text>
</comment>
<proteinExistence type="inferred from homology"/>
<dbReference type="CDD" id="cd07328">
    <property type="entry name" value="M48_Ste24p_like"/>
    <property type="match status" value="1"/>
</dbReference>
<evidence type="ECO:0000313" key="15">
    <source>
        <dbReference type="Proteomes" id="UP000637578"/>
    </source>
</evidence>
<comment type="subcellular location">
    <subcellularLocation>
        <location evidence="1">Cell membrane</location>
        <topology evidence="1">Multi-pass membrane protein</topology>
    </subcellularLocation>
</comment>
<comment type="cofactor">
    <cofactor evidence="11">
        <name>Zn(2+)</name>
        <dbReference type="ChEBI" id="CHEBI:29105"/>
    </cofactor>
    <text evidence="11">Binds 1 zinc ion per subunit.</text>
</comment>
<accession>A0A8J3C778</accession>
<dbReference type="GO" id="GO:0004222">
    <property type="term" value="F:metalloendopeptidase activity"/>
    <property type="evidence" value="ECO:0007669"/>
    <property type="project" value="InterPro"/>
</dbReference>
<dbReference type="EMBL" id="BMMK01000006">
    <property type="protein sequence ID" value="GGM47597.1"/>
    <property type="molecule type" value="Genomic_DNA"/>
</dbReference>
<reference evidence="14" key="2">
    <citation type="submission" date="2020-09" db="EMBL/GenBank/DDBJ databases">
        <authorList>
            <person name="Sun Q."/>
            <person name="Zhou Y."/>
        </authorList>
    </citation>
    <scope>NUCLEOTIDE SEQUENCE</scope>
    <source>
        <strain evidence="14">CGMCC 4.5737</strain>
    </source>
</reference>
<dbReference type="InterPro" id="IPR001915">
    <property type="entry name" value="Peptidase_M48"/>
</dbReference>
<keyword evidence="4" id="KW-0812">Transmembrane</keyword>
<sequence length="280" mass="30650">MARPRAGQGAAVALERQHADDLPGVQVTPEEQPELWSLVRCLADEVGTRPPDEIRLTGDVNAGVSEETRLLGLRVSRRRMFSGTPLLAGLTEAQLISVRAHELGHYANRDTRLAAAYCGRRVMARTVAQLATGRWFELALAKLFTYYANLYLAVSSAVCRKQELAADAVSVQVVGQDVAASALREVHVVDAAWDLFMARYATVAWDAGYLPGRIVDGFSALLTDPKPGEQLDRIRQDPARRRDIPLRLTPALHHAPGRDRGTSRGTGLRRGCSLRQGARP</sequence>
<dbReference type="Proteomes" id="UP000637578">
    <property type="component" value="Unassembled WGS sequence"/>
</dbReference>
<feature type="compositionally biased region" description="Low complexity" evidence="12">
    <location>
        <begin position="263"/>
        <end position="280"/>
    </location>
</feature>
<evidence type="ECO:0000256" key="10">
    <source>
        <dbReference type="ARBA" id="ARBA00023136"/>
    </source>
</evidence>
<evidence type="ECO:0000256" key="8">
    <source>
        <dbReference type="ARBA" id="ARBA00022989"/>
    </source>
</evidence>
<evidence type="ECO:0000256" key="11">
    <source>
        <dbReference type="RuleBase" id="RU003983"/>
    </source>
</evidence>
<protein>
    <recommendedName>
        <fullName evidence="13">Peptidase M48 domain-containing protein</fullName>
    </recommendedName>
</protein>
<keyword evidence="7 11" id="KW-0862">Zinc</keyword>
<evidence type="ECO:0000256" key="7">
    <source>
        <dbReference type="ARBA" id="ARBA00022833"/>
    </source>
</evidence>
<evidence type="ECO:0000256" key="6">
    <source>
        <dbReference type="ARBA" id="ARBA00022801"/>
    </source>
</evidence>
<dbReference type="Gene3D" id="3.30.2010.10">
    <property type="entry name" value="Metalloproteases ('zincins'), catalytic domain"/>
    <property type="match status" value="1"/>
</dbReference>
<keyword evidence="8" id="KW-1133">Transmembrane helix</keyword>
<keyword evidence="10" id="KW-0472">Membrane</keyword>
<dbReference type="GO" id="GO:0006508">
    <property type="term" value="P:proteolysis"/>
    <property type="evidence" value="ECO:0007669"/>
    <property type="project" value="UniProtKB-KW"/>
</dbReference>
<evidence type="ECO:0000256" key="9">
    <source>
        <dbReference type="ARBA" id="ARBA00023049"/>
    </source>
</evidence>
<keyword evidence="6 11" id="KW-0378">Hydrolase</keyword>
<gene>
    <name evidence="14" type="ORF">GCM10012275_18340</name>
</gene>
<comment type="similarity">
    <text evidence="11">Belongs to the peptidase M48 family.</text>
</comment>
<keyword evidence="15" id="KW-1185">Reference proteome</keyword>
<reference evidence="14" key="1">
    <citation type="journal article" date="2014" name="Int. J. Syst. Evol. Microbiol.">
        <title>Complete genome sequence of Corynebacterium casei LMG S-19264T (=DSM 44701T), isolated from a smear-ripened cheese.</title>
        <authorList>
            <consortium name="US DOE Joint Genome Institute (JGI-PGF)"/>
            <person name="Walter F."/>
            <person name="Albersmeier A."/>
            <person name="Kalinowski J."/>
            <person name="Ruckert C."/>
        </authorList>
    </citation>
    <scope>NUCLEOTIDE SEQUENCE</scope>
    <source>
        <strain evidence="14">CGMCC 4.5737</strain>
    </source>
</reference>
<evidence type="ECO:0000256" key="1">
    <source>
        <dbReference type="ARBA" id="ARBA00004651"/>
    </source>
</evidence>
<evidence type="ECO:0000256" key="2">
    <source>
        <dbReference type="ARBA" id="ARBA00022475"/>
    </source>
</evidence>